<evidence type="ECO:0000313" key="1">
    <source>
        <dbReference type="EMBL" id="RJL21134.1"/>
    </source>
</evidence>
<protein>
    <submittedName>
        <fullName evidence="1">Uncharacterized protein</fullName>
    </submittedName>
</protein>
<evidence type="ECO:0000313" key="2">
    <source>
        <dbReference type="Proteomes" id="UP000283587"/>
    </source>
</evidence>
<dbReference type="AlphaFoldDB" id="A0A419ABK4"/>
<organism evidence="1 2">
    <name type="scientific">Paracoccus siganidrum</name>
    <dbReference type="NCBI Taxonomy" id="1276757"/>
    <lineage>
        <taxon>Bacteria</taxon>
        <taxon>Pseudomonadati</taxon>
        <taxon>Pseudomonadota</taxon>
        <taxon>Alphaproteobacteria</taxon>
        <taxon>Rhodobacterales</taxon>
        <taxon>Paracoccaceae</taxon>
        <taxon>Paracoccus</taxon>
    </lineage>
</organism>
<reference evidence="2" key="1">
    <citation type="submission" date="2018-09" db="EMBL/GenBank/DDBJ databases">
        <title>Paracoccus onubensis nov. sp. a moderate halophilic bacterium isolated from Gruta de las Maravillas (Aracena, Spain).</title>
        <authorList>
            <person name="Jurado V."/>
            <person name="Gutierrez-Patricio S."/>
            <person name="Gonzalez-Pimentel J.L."/>
            <person name="Miller A.Z."/>
            <person name="Laiz L."/>
            <person name="Saiz-Jimenez C."/>
        </authorList>
    </citation>
    <scope>NUCLEOTIDE SEQUENCE [LARGE SCALE GENOMIC DNA]</scope>
    <source>
        <strain evidence="2">DSM 26381</strain>
    </source>
</reference>
<dbReference type="EMBL" id="QZEW01000006">
    <property type="protein sequence ID" value="RJL21134.1"/>
    <property type="molecule type" value="Genomic_DNA"/>
</dbReference>
<sequence length="78" mass="8810">MWTRIKTIVDGRSEANDWTICRDGVPVGRIRHEPQKPGIEPWLWTVWTEPQASGQAWTELAALNAIKENAARIEAQSA</sequence>
<dbReference type="RefSeq" id="WP_119896488.1">
    <property type="nucleotide sequence ID" value="NZ_QNRC01000002.1"/>
</dbReference>
<name>A0A419ABK4_9RHOB</name>
<dbReference type="OrthoDB" id="7775864at2"/>
<proteinExistence type="predicted"/>
<accession>A0A419ABK4</accession>
<keyword evidence="2" id="KW-1185">Reference proteome</keyword>
<gene>
    <name evidence="1" type="ORF">D3P05_01820</name>
</gene>
<comment type="caution">
    <text evidence="1">The sequence shown here is derived from an EMBL/GenBank/DDBJ whole genome shotgun (WGS) entry which is preliminary data.</text>
</comment>
<dbReference type="Proteomes" id="UP000283587">
    <property type="component" value="Unassembled WGS sequence"/>
</dbReference>